<name>A0A1S8D0J6_9PROT</name>
<dbReference type="InterPro" id="IPR015867">
    <property type="entry name" value="N-reg_PII/ATP_PRibTrfase_C"/>
</dbReference>
<dbReference type="InterPro" id="IPR004323">
    <property type="entry name" value="Ion_tolerance_CutA"/>
</dbReference>
<evidence type="ECO:0000313" key="3">
    <source>
        <dbReference type="EMBL" id="SUE41776.1"/>
    </source>
</evidence>
<dbReference type="Pfam" id="PF03091">
    <property type="entry name" value="CutA1"/>
    <property type="match status" value="1"/>
</dbReference>
<evidence type="ECO:0000313" key="5">
    <source>
        <dbReference type="Proteomes" id="UP000254919"/>
    </source>
</evidence>
<dbReference type="Gene3D" id="3.30.70.120">
    <property type="match status" value="1"/>
</dbReference>
<proteinExistence type="inferred from homology"/>
<dbReference type="RefSeq" id="WP_037252081.1">
    <property type="nucleotide sequence ID" value="NZ_AP031462.1"/>
</dbReference>
<accession>A0A1S8D0J6</accession>
<organism evidence="2 4">
    <name type="scientific">Roseomonas mucosa</name>
    <dbReference type="NCBI Taxonomy" id="207340"/>
    <lineage>
        <taxon>Bacteria</taxon>
        <taxon>Pseudomonadati</taxon>
        <taxon>Pseudomonadota</taxon>
        <taxon>Alphaproteobacteria</taxon>
        <taxon>Acetobacterales</taxon>
        <taxon>Roseomonadaceae</taxon>
        <taxon>Roseomonas</taxon>
    </lineage>
</organism>
<dbReference type="SUPFAM" id="SSF54913">
    <property type="entry name" value="GlnB-like"/>
    <property type="match status" value="1"/>
</dbReference>
<dbReference type="Proteomes" id="UP000254919">
    <property type="component" value="Unassembled WGS sequence"/>
</dbReference>
<dbReference type="AlphaFoldDB" id="A0A1S8D0J6"/>
<dbReference type="EMBL" id="UGVN01000001">
    <property type="protein sequence ID" value="SUE41776.1"/>
    <property type="molecule type" value="Genomic_DNA"/>
</dbReference>
<evidence type="ECO:0000313" key="2">
    <source>
        <dbReference type="EMBL" id="ONH81833.1"/>
    </source>
</evidence>
<reference evidence="3 5" key="2">
    <citation type="submission" date="2018-06" db="EMBL/GenBank/DDBJ databases">
        <authorList>
            <consortium name="Pathogen Informatics"/>
            <person name="Doyle S."/>
        </authorList>
    </citation>
    <scope>NUCLEOTIDE SEQUENCE [LARGE SCALE GENOMIC DNA]</scope>
    <source>
        <strain evidence="3 5">NCTC13291</strain>
    </source>
</reference>
<sequence length="67" mass="7076">MRVQEGFVVLSSAVCSGARAGEIARALVAARLAACVQVTPAENTYRWQGEVQAGPESCSRQRPRATG</sequence>
<evidence type="ECO:0000256" key="1">
    <source>
        <dbReference type="ARBA" id="ARBA00010169"/>
    </source>
</evidence>
<dbReference type="Proteomes" id="UP000054844">
    <property type="component" value="Unassembled WGS sequence"/>
</dbReference>
<evidence type="ECO:0000313" key="4">
    <source>
        <dbReference type="Proteomes" id="UP000054844"/>
    </source>
</evidence>
<dbReference type="GeneID" id="99634507"/>
<dbReference type="InterPro" id="IPR011322">
    <property type="entry name" value="N-reg_PII-like_a/b"/>
</dbReference>
<dbReference type="GO" id="GO:0010038">
    <property type="term" value="P:response to metal ion"/>
    <property type="evidence" value="ECO:0007669"/>
    <property type="project" value="InterPro"/>
</dbReference>
<comment type="similarity">
    <text evidence="1">Belongs to the CutA family.</text>
</comment>
<dbReference type="EMBL" id="LLWF02000087">
    <property type="protein sequence ID" value="ONH81833.1"/>
    <property type="molecule type" value="Genomic_DNA"/>
</dbReference>
<reference evidence="2 4" key="1">
    <citation type="submission" date="2016-12" db="EMBL/GenBank/DDBJ databases">
        <title>Draft genome sequence of Roseomonas mucosa strain AU37, isolated from a peripheral intravenous catheter.</title>
        <authorList>
            <person name="Choudhury M.A."/>
            <person name="Sidjabat H.E."/>
            <person name="Wailan A.M."/>
            <person name="Zhang L."/>
            <person name="Marsh N.M."/>
            <person name="Rickard C.M."/>
            <person name="Davies M."/>
            <person name="Mcmillan D.J."/>
        </authorList>
    </citation>
    <scope>NUCLEOTIDE SEQUENCE [LARGE SCALE GENOMIC DNA]</scope>
    <source>
        <strain evidence="2 4">SAVE376</strain>
    </source>
</reference>
<dbReference type="OrthoDB" id="37622at2"/>
<dbReference type="STRING" id="207340.APZ41_017755"/>
<gene>
    <name evidence="2" type="ORF">APZ41_017755</name>
    <name evidence="3" type="ORF">NCTC13291_03374</name>
</gene>
<keyword evidence="4" id="KW-1185">Reference proteome</keyword>
<protein>
    <submittedName>
        <fullName evidence="3">CutA1 divalent ion tolerance protein</fullName>
    </submittedName>
</protein>